<name>A0A2I0STR5_9ACTN</name>
<gene>
    <name evidence="3" type="ORF">CW362_09270</name>
</gene>
<organism evidence="3 4">
    <name type="scientific">Streptomyces populi</name>
    <dbReference type="NCBI Taxonomy" id="2058924"/>
    <lineage>
        <taxon>Bacteria</taxon>
        <taxon>Bacillati</taxon>
        <taxon>Actinomycetota</taxon>
        <taxon>Actinomycetes</taxon>
        <taxon>Kitasatosporales</taxon>
        <taxon>Streptomycetaceae</taxon>
        <taxon>Streptomyces</taxon>
    </lineage>
</organism>
<dbReference type="Proteomes" id="UP000236178">
    <property type="component" value="Unassembled WGS sequence"/>
</dbReference>
<feature type="transmembrane region" description="Helical" evidence="2">
    <location>
        <begin position="247"/>
        <end position="265"/>
    </location>
</feature>
<protein>
    <submittedName>
        <fullName evidence="3">Uncharacterized protein</fullName>
    </submittedName>
</protein>
<evidence type="ECO:0000256" key="1">
    <source>
        <dbReference type="SAM" id="MobiDB-lite"/>
    </source>
</evidence>
<evidence type="ECO:0000256" key="2">
    <source>
        <dbReference type="SAM" id="Phobius"/>
    </source>
</evidence>
<reference evidence="3 4" key="1">
    <citation type="submission" date="2017-12" db="EMBL/GenBank/DDBJ databases">
        <title>Streptomyces populusis sp. nov., a novel endophytic actinobacterium isolated from stems of Populus adenopoda Maxim.</title>
        <authorList>
            <person name="Wang Z."/>
        </authorList>
    </citation>
    <scope>NUCLEOTIDE SEQUENCE [LARGE SCALE GENOMIC DNA]</scope>
    <source>
        <strain evidence="3 4">A249</strain>
    </source>
</reference>
<dbReference type="OrthoDB" id="4282035at2"/>
<evidence type="ECO:0000313" key="4">
    <source>
        <dbReference type="Proteomes" id="UP000236178"/>
    </source>
</evidence>
<comment type="caution">
    <text evidence="3">The sequence shown here is derived from an EMBL/GenBank/DDBJ whole genome shotgun (WGS) entry which is preliminary data.</text>
</comment>
<keyword evidence="2" id="KW-0812">Transmembrane</keyword>
<keyword evidence="2" id="KW-1133">Transmembrane helix</keyword>
<dbReference type="AlphaFoldDB" id="A0A2I0STR5"/>
<keyword evidence="2" id="KW-0472">Membrane</keyword>
<proteinExistence type="predicted"/>
<feature type="region of interest" description="Disordered" evidence="1">
    <location>
        <begin position="15"/>
        <end position="56"/>
    </location>
</feature>
<keyword evidence="4" id="KW-1185">Reference proteome</keyword>
<sequence>MAGLLLALGTPHLAAAEQDGPRSGRAVDGGAEVPGATFGLPGGSTNGTDRPPAFGERDRADRYVRSASASYDVVSTRPDVDGSVDLSVNEVTLRGKPGDNVKADFFFVNNGPAGTPAVFDDEEDNETAVVVDLTVPPGLTAVQVPDFCRGTKEGHEGKDVPNSSHYYCWQNRFDKGLTMYPGQFEHFPFVFRVDRADNRPGRIEISTSVHLDDSDPSNDSAAIEVDIVGAPAVPSAPRSGGSFTHPFIGGGIVAALALGGGALWLRRRSEASRTLRGESR</sequence>
<evidence type="ECO:0000313" key="3">
    <source>
        <dbReference type="EMBL" id="PKT73318.1"/>
    </source>
</evidence>
<accession>A0A2I0STR5</accession>
<dbReference type="EMBL" id="PJOS01000012">
    <property type="protein sequence ID" value="PKT73318.1"/>
    <property type="molecule type" value="Genomic_DNA"/>
</dbReference>